<feature type="compositionally biased region" description="Polar residues" evidence="1">
    <location>
        <begin position="59"/>
        <end position="75"/>
    </location>
</feature>
<dbReference type="Proteomes" id="UP000594342">
    <property type="component" value="Unassembled WGS sequence"/>
</dbReference>
<feature type="region of interest" description="Disordered" evidence="1">
    <location>
        <begin position="260"/>
        <end position="311"/>
    </location>
</feature>
<feature type="compositionally biased region" description="Acidic residues" evidence="1">
    <location>
        <begin position="186"/>
        <end position="204"/>
    </location>
</feature>
<gene>
    <name evidence="2" type="ORF">YASMINEVIRUS_409</name>
</gene>
<feature type="compositionally biased region" description="Low complexity" evidence="1">
    <location>
        <begin position="41"/>
        <end position="58"/>
    </location>
</feature>
<proteinExistence type="predicted"/>
<evidence type="ECO:0000256" key="1">
    <source>
        <dbReference type="SAM" id="MobiDB-lite"/>
    </source>
</evidence>
<feature type="compositionally biased region" description="Acidic residues" evidence="1">
    <location>
        <begin position="150"/>
        <end position="167"/>
    </location>
</feature>
<name>A0A5K0UA30_9VIRU</name>
<feature type="region of interest" description="Disordered" evidence="1">
    <location>
        <begin position="33"/>
        <end position="247"/>
    </location>
</feature>
<feature type="compositionally biased region" description="Basic and acidic residues" evidence="1">
    <location>
        <begin position="76"/>
        <end position="87"/>
    </location>
</feature>
<feature type="compositionally biased region" description="Basic and acidic residues" evidence="1">
    <location>
        <begin position="260"/>
        <end position="275"/>
    </location>
</feature>
<sequence>MNTTEPPDKRRHRLQELYNGVCIVHAHYEGVVEESRDRTRTSTSAGTGTRDDTFTATTNKTQYTKSNHSDQQNQTVRREKNAQELTKRPSVATESSGFSSYGKQDVRSVNAGMQSSNVHPSYKRVTEDNDGSDGSEGINESIRHNVVDTNDTDSYDADEHDGTDSDSDQQSATADDNESNLSDNSDATEEFTSDESSSDEDESSDSSSNSGSDANRDSSSDSNSDIKLNTTKKGVLLQSRSRKAQKDRITKIVKDVIKNIKHQQKERDSYSDSESHTSNGSNSSNKSGKKQITIKVKSASDKESERDEVPTKDMHNVSFDFIHDFMNFNPENMTTYRGVGYVRKHNDTFYIITCNHIVVKYAKYKGYCYDVAGEMAEFDMMIHTRVPELDVAILTVISHHDPPLSELPTDTQIDRIYQKERFNTVITGEYRPMAMNRSETKEVLQKRAEFLEVPISADVQMVFESLVSKHIHHVPLLNIPVDELPPIKKFVRDFKIDMQNDLKVMNPRRQFISKTVAEKVAGLSGSIVRSNGKMIGMICMYTDTTKMLSMKAVPMFLLDIIFDNVVTKGITQLMGIQVDTHPCTVDYQFERVSGHYINKKTCGYINGKKWINFVEGDIIMEVDDKKFNEHGMLWSDTMGMFVPLNTYTMIKTNSDPYSPITIKVAKQMGDDIKARNYNIMCISYNNMYRTRVSDRVCRWGDTVFIEVSEEMLMFYKRLGVDIVDTVKGFDEYSINNEKVVVVFNYKKPLPEAQLTKKMYIDMPYKGGVGFTFYSLHTVGQKKIANIDDLVSVIRTIKAQKQKTVTLKLFNDAGVVETMKIAV</sequence>
<organism evidence="2 3">
    <name type="scientific">Yasminevirus sp. GU-2018</name>
    <dbReference type="NCBI Taxonomy" id="2420051"/>
    <lineage>
        <taxon>Viruses</taxon>
        <taxon>Varidnaviria</taxon>
        <taxon>Bamfordvirae</taxon>
        <taxon>Nucleocytoviricota</taxon>
        <taxon>Megaviricetes</taxon>
        <taxon>Imitervirales</taxon>
        <taxon>Mimiviridae</taxon>
        <taxon>Klosneuvirinae</taxon>
        <taxon>Yasminevirus</taxon>
        <taxon>Yasminevirus saudimassiliense</taxon>
    </lineage>
</organism>
<feature type="compositionally biased region" description="Low complexity" evidence="1">
    <location>
        <begin position="168"/>
        <end position="185"/>
    </location>
</feature>
<dbReference type="EMBL" id="UPSH01000001">
    <property type="protein sequence ID" value="VBB17946.1"/>
    <property type="molecule type" value="Genomic_DNA"/>
</dbReference>
<feature type="compositionally biased region" description="Polar residues" evidence="1">
    <location>
        <begin position="92"/>
        <end position="102"/>
    </location>
</feature>
<evidence type="ECO:0000313" key="2">
    <source>
        <dbReference type="EMBL" id="VBB17946.1"/>
    </source>
</evidence>
<feature type="compositionally biased region" description="Basic and acidic residues" evidence="1">
    <location>
        <begin position="298"/>
        <end position="311"/>
    </location>
</feature>
<protein>
    <submittedName>
        <fullName evidence="2">Uncharacterized protein</fullName>
    </submittedName>
</protein>
<reference evidence="2 3" key="1">
    <citation type="submission" date="2018-10" db="EMBL/GenBank/DDBJ databases">
        <authorList>
            <consortium name="IHU Genomes"/>
        </authorList>
    </citation>
    <scope>NUCLEOTIDE SEQUENCE [LARGE SCALE GENOMIC DNA]</scope>
    <source>
        <strain evidence="2 3">A1</strain>
    </source>
</reference>
<comment type="caution">
    <text evidence="2">The sequence shown here is derived from an EMBL/GenBank/DDBJ whole genome shotgun (WGS) entry which is preliminary data.</text>
</comment>
<keyword evidence="3" id="KW-1185">Reference proteome</keyword>
<accession>A0A5K0UA30</accession>
<evidence type="ECO:0000313" key="3">
    <source>
        <dbReference type="Proteomes" id="UP000594342"/>
    </source>
</evidence>